<comment type="function">
    <text evidence="6">The GINS complex plays an essential role in the initiation of DNA replication.</text>
</comment>
<dbReference type="EMBL" id="KI631172">
    <property type="protein sequence ID" value="EYU29678.1"/>
    <property type="molecule type" value="Genomic_DNA"/>
</dbReference>
<dbReference type="PANTHER" id="PTHR21206:SF0">
    <property type="entry name" value="DNA REPLICATION COMPLEX GINS PROTEIN SLD5"/>
    <property type="match status" value="1"/>
</dbReference>
<feature type="domain" description="GINS subunit" evidence="7">
    <location>
        <begin position="71"/>
        <end position="137"/>
    </location>
</feature>
<gene>
    <name evidence="9" type="ORF">MIMGU_mgv1a013438mg</name>
</gene>
<dbReference type="STRING" id="4155.A0A022QLU3"/>
<dbReference type="PIRSF" id="PIRSF007764">
    <property type="entry name" value="Sld5"/>
    <property type="match status" value="1"/>
</dbReference>
<dbReference type="GO" id="GO:0000727">
    <property type="term" value="P:double-strand break repair via break-induced replication"/>
    <property type="evidence" value="ECO:0000318"/>
    <property type="project" value="GO_Central"/>
</dbReference>
<dbReference type="GO" id="GO:0000811">
    <property type="term" value="C:GINS complex"/>
    <property type="evidence" value="ECO:0000318"/>
    <property type="project" value="GO_Central"/>
</dbReference>
<keyword evidence="10" id="KW-1185">Reference proteome</keyword>
<evidence type="ECO:0000256" key="1">
    <source>
        <dbReference type="ARBA" id="ARBA00004123"/>
    </source>
</evidence>
<dbReference type="eggNOG" id="KOG3176">
    <property type="taxonomic scope" value="Eukaryota"/>
</dbReference>
<dbReference type="OMA" id="ILETAWI"/>
<comment type="subcellular location">
    <subcellularLocation>
        <location evidence="1 6">Nucleus</location>
    </subcellularLocation>
</comment>
<dbReference type="Pfam" id="PF16922">
    <property type="entry name" value="SLD5_C"/>
    <property type="match status" value="1"/>
</dbReference>
<dbReference type="InterPro" id="IPR008591">
    <property type="entry name" value="GINS_Sld5"/>
</dbReference>
<evidence type="ECO:0000256" key="4">
    <source>
        <dbReference type="ARBA" id="ARBA00022705"/>
    </source>
</evidence>
<keyword evidence="4 6" id="KW-0235">DNA replication</keyword>
<feature type="domain" description="DNA replication complex GINS protein SLD5 C-terminal" evidence="8">
    <location>
        <begin position="166"/>
        <end position="220"/>
    </location>
</feature>
<dbReference type="SUPFAM" id="SSF160059">
    <property type="entry name" value="PriA/YqbF domain"/>
    <property type="match status" value="1"/>
</dbReference>
<evidence type="ECO:0000313" key="9">
    <source>
        <dbReference type="EMBL" id="EYU29677.1"/>
    </source>
</evidence>
<dbReference type="Pfam" id="PF05916">
    <property type="entry name" value="Sld5"/>
    <property type="match status" value="1"/>
</dbReference>
<dbReference type="CDD" id="cd21692">
    <property type="entry name" value="GINS_B_Sld5"/>
    <property type="match status" value="1"/>
</dbReference>
<dbReference type="InterPro" id="IPR038749">
    <property type="entry name" value="Sld5_GINS_A"/>
</dbReference>
<evidence type="ECO:0000313" key="10">
    <source>
        <dbReference type="Proteomes" id="UP000030748"/>
    </source>
</evidence>
<dbReference type="FunFam" id="1.20.58.1030:FF:000005">
    <property type="entry name" value="DNA replication complex GINS protein SLD5"/>
    <property type="match status" value="1"/>
</dbReference>
<organism evidence="9 10">
    <name type="scientific">Erythranthe guttata</name>
    <name type="common">Yellow monkey flower</name>
    <name type="synonym">Mimulus guttatus</name>
    <dbReference type="NCBI Taxonomy" id="4155"/>
    <lineage>
        <taxon>Eukaryota</taxon>
        <taxon>Viridiplantae</taxon>
        <taxon>Streptophyta</taxon>
        <taxon>Embryophyta</taxon>
        <taxon>Tracheophyta</taxon>
        <taxon>Spermatophyta</taxon>
        <taxon>Magnoliopsida</taxon>
        <taxon>eudicotyledons</taxon>
        <taxon>Gunneridae</taxon>
        <taxon>Pentapetalae</taxon>
        <taxon>asterids</taxon>
        <taxon>lamiids</taxon>
        <taxon>Lamiales</taxon>
        <taxon>Phrymaceae</taxon>
        <taxon>Erythranthe</taxon>
    </lineage>
</organism>
<dbReference type="InterPro" id="IPR036224">
    <property type="entry name" value="GINS_bundle-like_dom_sf"/>
</dbReference>
<dbReference type="InterPro" id="IPR031633">
    <property type="entry name" value="SLD5_C"/>
</dbReference>
<dbReference type="GO" id="GO:0006261">
    <property type="term" value="P:DNA-templated DNA replication"/>
    <property type="evidence" value="ECO:0007669"/>
    <property type="project" value="InterPro"/>
</dbReference>
<name>A0A022QLU3_ERYGU</name>
<accession>A0A022QLU3</accession>
<evidence type="ECO:0000259" key="7">
    <source>
        <dbReference type="Pfam" id="PF05916"/>
    </source>
</evidence>
<evidence type="ECO:0000256" key="5">
    <source>
        <dbReference type="ARBA" id="ARBA00023242"/>
    </source>
</evidence>
<keyword evidence="5 6" id="KW-0539">Nucleus</keyword>
<dbReference type="Gene3D" id="1.20.58.1030">
    <property type="match status" value="1"/>
</dbReference>
<dbReference type="KEGG" id="egt:105966606"/>
<dbReference type="SUPFAM" id="SSF158573">
    <property type="entry name" value="GINS helical bundle-like"/>
    <property type="match status" value="1"/>
</dbReference>
<reference evidence="9 10" key="1">
    <citation type="journal article" date="2013" name="Proc. Natl. Acad. Sci. U.S.A.">
        <title>Fine-scale variation in meiotic recombination in Mimulus inferred from population shotgun sequencing.</title>
        <authorList>
            <person name="Hellsten U."/>
            <person name="Wright K.M."/>
            <person name="Jenkins J."/>
            <person name="Shu S."/>
            <person name="Yuan Y."/>
            <person name="Wessler S.R."/>
            <person name="Schmutz J."/>
            <person name="Willis J.H."/>
            <person name="Rokhsar D.S."/>
        </authorList>
    </citation>
    <scope>NUCLEOTIDE SEQUENCE [LARGE SCALE GENOMIC DNA]</scope>
    <source>
        <strain evidence="10">cv. DUN x IM62</strain>
    </source>
</reference>
<comment type="similarity">
    <text evidence="2 6">Belongs to the GINS4/SLD5 family.</text>
</comment>
<dbReference type="CDD" id="cd11711">
    <property type="entry name" value="GINS_A_Sld5"/>
    <property type="match status" value="1"/>
</dbReference>
<protein>
    <recommendedName>
        <fullName evidence="3 6">DNA replication complex GINS protein SLD5</fullName>
    </recommendedName>
</protein>
<evidence type="ECO:0000256" key="6">
    <source>
        <dbReference type="PIRNR" id="PIRNR007764"/>
    </source>
</evidence>
<dbReference type="AlphaFoldDB" id="A0A022QLU3"/>
<dbReference type="PANTHER" id="PTHR21206">
    <property type="entry name" value="SLD5 PROTEIN"/>
    <property type="match status" value="1"/>
</dbReference>
<dbReference type="OrthoDB" id="338231at2759"/>
<evidence type="ECO:0000256" key="2">
    <source>
        <dbReference type="ARBA" id="ARBA00008187"/>
    </source>
</evidence>
<proteinExistence type="inferred from homology"/>
<evidence type="ECO:0000259" key="8">
    <source>
        <dbReference type="Pfam" id="PF16922"/>
    </source>
</evidence>
<dbReference type="InterPro" id="IPR021151">
    <property type="entry name" value="GINS_A"/>
</dbReference>
<dbReference type="EMBL" id="KI631172">
    <property type="protein sequence ID" value="EYU29677.1"/>
    <property type="molecule type" value="Genomic_DNA"/>
</dbReference>
<sequence>MDSGAGESSAADDYESLMSTTDAELLKSAWRNEKAALEILKFNEDLVHRSRQQIQLMEEMVDESSQNGVDPLTVSLYQMDLDRTMFLLRSYLRIRLQKIEKYVFHVLKTPEIWARLSKQEQKFANRCGEDLKHHLEQSVLSKLPDQYQSHLRQSGASEDDDMVPEPQLDGYVVCRSKKYLGAFQLDDGGEEPVNIEADDLYALPYKSIKPLVESGQIDLV</sequence>
<evidence type="ECO:0000256" key="3">
    <source>
        <dbReference type="ARBA" id="ARBA00014804"/>
    </source>
</evidence>
<dbReference type="Proteomes" id="UP000030748">
    <property type="component" value="Unassembled WGS sequence"/>
</dbReference>